<dbReference type="Gene3D" id="2.10.90.10">
    <property type="entry name" value="Cystine-knot cytokines"/>
    <property type="match status" value="1"/>
</dbReference>
<gene>
    <name evidence="1" type="ORF">TSIB3V08_LOCUS10809</name>
</gene>
<accession>A0A7R9G4I1</accession>
<reference evidence="1" key="1">
    <citation type="submission" date="2020-11" db="EMBL/GenBank/DDBJ databases">
        <authorList>
            <person name="Tran Van P."/>
        </authorList>
    </citation>
    <scope>NUCLEOTIDE SEQUENCE</scope>
</reference>
<protein>
    <submittedName>
        <fullName evidence="1">Uncharacterized protein</fullName>
    </submittedName>
</protein>
<proteinExistence type="predicted"/>
<sequence length="159" mass="17871">MCKTQMSCIPTNSRDIMVPVRRRDKNSGELTCGHITVEEHTRCGCRCTLMAKHCSSIQVCGSLSPSDTGITKFYIEDRLLEFIGAVSRDEVKLNTTSALANYTTETYDANMCKCLCMDKKLMPKCVAEGKKWVEDDCSCVCREVKNCSNGEIWDNVKCR</sequence>
<name>A0A7R9G4I1_TIMSH</name>
<dbReference type="EMBL" id="OC007673">
    <property type="protein sequence ID" value="CAD7266795.1"/>
    <property type="molecule type" value="Genomic_DNA"/>
</dbReference>
<organism evidence="1">
    <name type="scientific">Timema shepardi</name>
    <name type="common">Walking stick</name>
    <dbReference type="NCBI Taxonomy" id="629360"/>
    <lineage>
        <taxon>Eukaryota</taxon>
        <taxon>Metazoa</taxon>
        <taxon>Ecdysozoa</taxon>
        <taxon>Arthropoda</taxon>
        <taxon>Hexapoda</taxon>
        <taxon>Insecta</taxon>
        <taxon>Pterygota</taxon>
        <taxon>Neoptera</taxon>
        <taxon>Polyneoptera</taxon>
        <taxon>Phasmatodea</taxon>
        <taxon>Timematodea</taxon>
        <taxon>Timematoidea</taxon>
        <taxon>Timematidae</taxon>
        <taxon>Timema</taxon>
    </lineage>
</organism>
<evidence type="ECO:0000313" key="1">
    <source>
        <dbReference type="EMBL" id="CAD7266795.1"/>
    </source>
</evidence>
<dbReference type="InterPro" id="IPR029034">
    <property type="entry name" value="Cystine-knot_cytokine"/>
</dbReference>
<dbReference type="AlphaFoldDB" id="A0A7R9G4I1"/>